<evidence type="ECO:0000256" key="1">
    <source>
        <dbReference type="ARBA" id="ARBA00022729"/>
    </source>
</evidence>
<organism evidence="3 4">
    <name type="scientific">Paractinoplanes globisporus</name>
    <dbReference type="NCBI Taxonomy" id="113565"/>
    <lineage>
        <taxon>Bacteria</taxon>
        <taxon>Bacillati</taxon>
        <taxon>Actinomycetota</taxon>
        <taxon>Actinomycetes</taxon>
        <taxon>Micromonosporales</taxon>
        <taxon>Micromonosporaceae</taxon>
        <taxon>Paractinoplanes</taxon>
    </lineage>
</organism>
<dbReference type="EMBL" id="JBIAZU010000012">
    <property type="protein sequence ID" value="MFF5297607.1"/>
    <property type="molecule type" value="Genomic_DNA"/>
</dbReference>
<reference evidence="3 4" key="1">
    <citation type="submission" date="2024-10" db="EMBL/GenBank/DDBJ databases">
        <title>The Natural Products Discovery Center: Release of the First 8490 Sequenced Strains for Exploring Actinobacteria Biosynthetic Diversity.</title>
        <authorList>
            <person name="Kalkreuter E."/>
            <person name="Kautsar S.A."/>
            <person name="Yang D."/>
            <person name="Bader C.D."/>
            <person name="Teijaro C.N."/>
            <person name="Fluegel L."/>
            <person name="Davis C.M."/>
            <person name="Simpson J.R."/>
            <person name="Lauterbach L."/>
            <person name="Steele A.D."/>
            <person name="Gui C."/>
            <person name="Meng S."/>
            <person name="Li G."/>
            <person name="Viehrig K."/>
            <person name="Ye F."/>
            <person name="Su P."/>
            <person name="Kiefer A.F."/>
            <person name="Nichols A."/>
            <person name="Cepeda A.J."/>
            <person name="Yan W."/>
            <person name="Fan B."/>
            <person name="Jiang Y."/>
            <person name="Adhikari A."/>
            <person name="Zheng C.-J."/>
            <person name="Schuster L."/>
            <person name="Cowan T.M."/>
            <person name="Smanski M.J."/>
            <person name="Chevrette M.G."/>
            <person name="De Carvalho L.P.S."/>
            <person name="Shen B."/>
        </authorList>
    </citation>
    <scope>NUCLEOTIDE SEQUENCE [LARGE SCALE GENOMIC DNA]</scope>
    <source>
        <strain evidence="3 4">NPDC000087</strain>
    </source>
</reference>
<dbReference type="RefSeq" id="WP_026206210.1">
    <property type="nucleotide sequence ID" value="NZ_JBIAZU010000012.1"/>
</dbReference>
<evidence type="ECO:0000313" key="4">
    <source>
        <dbReference type="Proteomes" id="UP001602245"/>
    </source>
</evidence>
<dbReference type="Proteomes" id="UP001602245">
    <property type="component" value="Unassembled WGS sequence"/>
</dbReference>
<keyword evidence="4" id="KW-1185">Reference proteome</keyword>
<feature type="domain" description="DUF4352" evidence="2">
    <location>
        <begin position="2"/>
        <end position="85"/>
    </location>
</feature>
<sequence>MIPVSVKNIGDEARTFDGGAQKALDGNNVQYSNDGAAELYVNSGAQTFLEQINPGNTVKGTLVFDVPSGTKLTALELHDSYFSGGVKVQLS</sequence>
<gene>
    <name evidence="3" type="ORF">ACFY35_49945</name>
</gene>
<dbReference type="InterPro" id="IPR029051">
    <property type="entry name" value="DUF4352"/>
</dbReference>
<protein>
    <submittedName>
        <fullName evidence="3">DUF4352 domain-containing protein</fullName>
    </submittedName>
</protein>
<evidence type="ECO:0000313" key="3">
    <source>
        <dbReference type="EMBL" id="MFF5297607.1"/>
    </source>
</evidence>
<evidence type="ECO:0000259" key="2">
    <source>
        <dbReference type="Pfam" id="PF11611"/>
    </source>
</evidence>
<comment type="caution">
    <text evidence="3">The sequence shown here is derived from an EMBL/GenBank/DDBJ whole genome shotgun (WGS) entry which is preliminary data.</text>
</comment>
<dbReference type="InterPro" id="IPR029050">
    <property type="entry name" value="Immunoprotect_excell_Ig-like"/>
</dbReference>
<dbReference type="Gene3D" id="2.60.40.1240">
    <property type="match status" value="1"/>
</dbReference>
<keyword evidence="1" id="KW-0732">Signal</keyword>
<dbReference type="Pfam" id="PF11611">
    <property type="entry name" value="DUF4352"/>
    <property type="match status" value="1"/>
</dbReference>
<proteinExistence type="predicted"/>
<accession>A0ABW6WWI0</accession>
<name>A0ABW6WWI0_9ACTN</name>